<accession>A0A1A8KY02</accession>
<gene>
    <name evidence="1" type="primary">IRX6A</name>
</gene>
<sequence>MTLNFISYRILGGIIPSYKTICSWCHPKVSFLGVKSSIIERKA</sequence>
<reference evidence="1" key="1">
    <citation type="submission" date="2016-05" db="EMBL/GenBank/DDBJ databases">
        <authorList>
            <person name="Lavstsen T."/>
            <person name="Jespersen J.S."/>
        </authorList>
    </citation>
    <scope>NUCLEOTIDE SEQUENCE</scope>
    <source>
        <tissue evidence="1">Brain</tissue>
    </source>
</reference>
<keyword evidence="1" id="KW-0238">DNA-binding</keyword>
<feature type="non-terminal residue" evidence="1">
    <location>
        <position position="43"/>
    </location>
</feature>
<proteinExistence type="predicted"/>
<dbReference type="GO" id="GO:0003677">
    <property type="term" value="F:DNA binding"/>
    <property type="evidence" value="ECO:0007669"/>
    <property type="project" value="UniProtKB-KW"/>
</dbReference>
<reference evidence="1" key="2">
    <citation type="submission" date="2016-06" db="EMBL/GenBank/DDBJ databases">
        <title>The genome of a short-lived fish provides insights into sex chromosome evolution and the genetic control of aging.</title>
        <authorList>
            <person name="Reichwald K."/>
            <person name="Felder M."/>
            <person name="Petzold A."/>
            <person name="Koch P."/>
            <person name="Groth M."/>
            <person name="Platzer M."/>
        </authorList>
    </citation>
    <scope>NUCLEOTIDE SEQUENCE</scope>
    <source>
        <tissue evidence="1">Brain</tissue>
    </source>
</reference>
<evidence type="ECO:0000313" key="1">
    <source>
        <dbReference type="EMBL" id="SBR36519.1"/>
    </source>
</evidence>
<keyword evidence="1" id="KW-0371">Homeobox</keyword>
<name>A0A1A8KY02_NOTKU</name>
<dbReference type="EMBL" id="HAEE01016469">
    <property type="protein sequence ID" value="SBR36519.1"/>
    <property type="molecule type" value="Transcribed_RNA"/>
</dbReference>
<organism evidence="1">
    <name type="scientific">Nothobranchius kuhntae</name>
    <name type="common">Beira killifish</name>
    <dbReference type="NCBI Taxonomy" id="321403"/>
    <lineage>
        <taxon>Eukaryota</taxon>
        <taxon>Metazoa</taxon>
        <taxon>Chordata</taxon>
        <taxon>Craniata</taxon>
        <taxon>Vertebrata</taxon>
        <taxon>Euteleostomi</taxon>
        <taxon>Actinopterygii</taxon>
        <taxon>Neopterygii</taxon>
        <taxon>Teleostei</taxon>
        <taxon>Neoteleostei</taxon>
        <taxon>Acanthomorphata</taxon>
        <taxon>Ovalentaria</taxon>
        <taxon>Atherinomorphae</taxon>
        <taxon>Cyprinodontiformes</taxon>
        <taxon>Nothobranchiidae</taxon>
        <taxon>Nothobranchius</taxon>
    </lineage>
</organism>
<dbReference type="AlphaFoldDB" id="A0A1A8KY02"/>
<protein>
    <submittedName>
        <fullName evidence="1">Iroquois homeobox protein 6a</fullName>
    </submittedName>
</protein>